<protein>
    <recommendedName>
        <fullName evidence="1">DUF7587 domain-containing protein</fullName>
    </recommendedName>
</protein>
<dbReference type="InterPro" id="IPR056009">
    <property type="entry name" value="DUF7587"/>
</dbReference>
<sequence length="165" mass="18740">MATIPNPRLHPHEYPNYLYRVHFPGVSHTFYSDAGGFECCAGGSIQICNYDHLAKELETHLNWYSNEPSYFISMFGTESLAINWARKKIEKGIAQDATLMVIDPDKIKNAYGNPIPILKVRDVIEQYPGLLPNGIKESWVRNEFLALYKIPARAISVLFLSVFSC</sequence>
<dbReference type="PANTHER" id="PTHR40781">
    <property type="match status" value="1"/>
</dbReference>
<organism evidence="2 3">
    <name type="scientific">Orbilia oligospora</name>
    <name type="common">Nematode-trapping fungus</name>
    <name type="synonym">Arthrobotrys oligospora</name>
    <dbReference type="NCBI Taxonomy" id="2813651"/>
    <lineage>
        <taxon>Eukaryota</taxon>
        <taxon>Fungi</taxon>
        <taxon>Dikarya</taxon>
        <taxon>Ascomycota</taxon>
        <taxon>Pezizomycotina</taxon>
        <taxon>Orbiliomycetes</taxon>
        <taxon>Orbiliales</taxon>
        <taxon>Orbiliaceae</taxon>
        <taxon>Orbilia</taxon>
    </lineage>
</organism>
<dbReference type="Pfam" id="PF24494">
    <property type="entry name" value="DUF7587"/>
    <property type="match status" value="1"/>
</dbReference>
<accession>A0A7C8Q5C6</accession>
<dbReference type="Proteomes" id="UP000483672">
    <property type="component" value="Unassembled WGS sequence"/>
</dbReference>
<dbReference type="AlphaFoldDB" id="A0A7C8Q5C6"/>
<gene>
    <name evidence="2" type="ORF">TWF191_006386</name>
</gene>
<name>A0A7C8Q5C6_ORBOL</name>
<dbReference type="PANTHER" id="PTHR40781:SF1">
    <property type="match status" value="1"/>
</dbReference>
<evidence type="ECO:0000259" key="1">
    <source>
        <dbReference type="Pfam" id="PF24494"/>
    </source>
</evidence>
<feature type="domain" description="DUF7587" evidence="1">
    <location>
        <begin position="15"/>
        <end position="156"/>
    </location>
</feature>
<proteinExistence type="predicted"/>
<evidence type="ECO:0000313" key="3">
    <source>
        <dbReference type="Proteomes" id="UP000483672"/>
    </source>
</evidence>
<reference evidence="2 3" key="1">
    <citation type="submission" date="2019-06" db="EMBL/GenBank/DDBJ databases">
        <authorList>
            <person name="Palmer J.M."/>
        </authorList>
    </citation>
    <scope>NUCLEOTIDE SEQUENCE [LARGE SCALE GENOMIC DNA]</scope>
    <source>
        <strain evidence="2 3">TWF191</strain>
    </source>
</reference>
<evidence type="ECO:0000313" key="2">
    <source>
        <dbReference type="EMBL" id="KAF3196768.1"/>
    </source>
</evidence>
<comment type="caution">
    <text evidence="2">The sequence shown here is derived from an EMBL/GenBank/DDBJ whole genome shotgun (WGS) entry which is preliminary data.</text>
</comment>
<dbReference type="EMBL" id="WIPF01000358">
    <property type="protein sequence ID" value="KAF3196768.1"/>
    <property type="molecule type" value="Genomic_DNA"/>
</dbReference>